<dbReference type="InterPro" id="IPR007219">
    <property type="entry name" value="XnlR_reg_dom"/>
</dbReference>
<dbReference type="AlphaFoldDB" id="A0A1B7YE99"/>
<dbReference type="Gene3D" id="4.10.240.10">
    <property type="entry name" value="Zn(2)-C6 fungal-type DNA-binding domain"/>
    <property type="match status" value="1"/>
</dbReference>
<dbReference type="CDD" id="cd12148">
    <property type="entry name" value="fungal_TF_MHR"/>
    <property type="match status" value="1"/>
</dbReference>
<dbReference type="GO" id="GO:0000981">
    <property type="term" value="F:DNA-binding transcription factor activity, RNA polymerase II-specific"/>
    <property type="evidence" value="ECO:0007669"/>
    <property type="project" value="InterPro"/>
</dbReference>
<dbReference type="OrthoDB" id="25921at2759"/>
<feature type="region of interest" description="Disordered" evidence="8">
    <location>
        <begin position="118"/>
        <end position="165"/>
    </location>
</feature>
<name>A0A1B7YE99_COLHI</name>
<protein>
    <submittedName>
        <fullName evidence="10">Zn 2cys6 transcription factor</fullName>
    </submittedName>
</protein>
<dbReference type="GO" id="GO:0008270">
    <property type="term" value="F:zinc ion binding"/>
    <property type="evidence" value="ECO:0007669"/>
    <property type="project" value="InterPro"/>
</dbReference>
<keyword evidence="4" id="KW-0805">Transcription regulation</keyword>
<feature type="domain" description="Zn(2)-C6 fungal-type" evidence="9">
    <location>
        <begin position="14"/>
        <end position="42"/>
    </location>
</feature>
<keyword evidence="7" id="KW-0539">Nucleus</keyword>
<dbReference type="PANTHER" id="PTHR47782:SF1">
    <property type="entry name" value="PYRIMIDINE PATHWAY REGULATORY PROTEIN 1"/>
    <property type="match status" value="1"/>
</dbReference>
<evidence type="ECO:0000256" key="5">
    <source>
        <dbReference type="ARBA" id="ARBA00023125"/>
    </source>
</evidence>
<evidence type="ECO:0000313" key="11">
    <source>
        <dbReference type="Proteomes" id="UP000092177"/>
    </source>
</evidence>
<dbReference type="InterPro" id="IPR001138">
    <property type="entry name" value="Zn2Cys6_DnaBD"/>
</dbReference>
<evidence type="ECO:0000259" key="9">
    <source>
        <dbReference type="PROSITE" id="PS50048"/>
    </source>
</evidence>
<evidence type="ECO:0000256" key="6">
    <source>
        <dbReference type="ARBA" id="ARBA00023163"/>
    </source>
</evidence>
<keyword evidence="6" id="KW-0804">Transcription</keyword>
<dbReference type="EMBL" id="LTAN01000004">
    <property type="protein sequence ID" value="OBR10461.1"/>
    <property type="molecule type" value="Genomic_DNA"/>
</dbReference>
<dbReference type="GO" id="GO:0006351">
    <property type="term" value="P:DNA-templated transcription"/>
    <property type="evidence" value="ECO:0007669"/>
    <property type="project" value="InterPro"/>
</dbReference>
<dbReference type="VEuPathDB" id="FungiDB:CH63R_06153"/>
<proteinExistence type="predicted"/>
<evidence type="ECO:0000256" key="2">
    <source>
        <dbReference type="ARBA" id="ARBA00022723"/>
    </source>
</evidence>
<feature type="compositionally biased region" description="Polar residues" evidence="8">
    <location>
        <begin position="759"/>
        <end position="780"/>
    </location>
</feature>
<dbReference type="PROSITE" id="PS00463">
    <property type="entry name" value="ZN2_CY6_FUNGAL_1"/>
    <property type="match status" value="1"/>
</dbReference>
<dbReference type="GeneID" id="28865235"/>
<dbReference type="GO" id="GO:0005634">
    <property type="term" value="C:nucleus"/>
    <property type="evidence" value="ECO:0007669"/>
    <property type="project" value="UniProtKB-SubCell"/>
</dbReference>
<feature type="region of interest" description="Disordered" evidence="8">
    <location>
        <begin position="815"/>
        <end position="847"/>
    </location>
</feature>
<keyword evidence="2" id="KW-0479">Metal-binding</keyword>
<evidence type="ECO:0000313" key="10">
    <source>
        <dbReference type="EMBL" id="OBR10461.1"/>
    </source>
</evidence>
<keyword evidence="3" id="KW-0862">Zinc</keyword>
<feature type="compositionally biased region" description="Low complexity" evidence="8">
    <location>
        <begin position="781"/>
        <end position="791"/>
    </location>
</feature>
<dbReference type="SMART" id="SM00906">
    <property type="entry name" value="Fungal_trans"/>
    <property type="match status" value="1"/>
</dbReference>
<feature type="region of interest" description="Disordered" evidence="8">
    <location>
        <begin position="717"/>
        <end position="798"/>
    </location>
</feature>
<dbReference type="GO" id="GO:0043565">
    <property type="term" value="F:sequence-specific DNA binding"/>
    <property type="evidence" value="ECO:0007669"/>
    <property type="project" value="TreeGrafter"/>
</dbReference>
<dbReference type="RefSeq" id="XP_018158978.1">
    <property type="nucleotide sequence ID" value="XM_018301128.1"/>
</dbReference>
<dbReference type="GO" id="GO:0045944">
    <property type="term" value="P:positive regulation of transcription by RNA polymerase II"/>
    <property type="evidence" value="ECO:0007669"/>
    <property type="project" value="TreeGrafter"/>
</dbReference>
<dbReference type="SUPFAM" id="SSF57701">
    <property type="entry name" value="Zn2/Cys6 DNA-binding domain"/>
    <property type="match status" value="1"/>
</dbReference>
<dbReference type="InterPro" id="IPR052202">
    <property type="entry name" value="Yeast_MetPath_Reg"/>
</dbReference>
<dbReference type="CDD" id="cd00067">
    <property type="entry name" value="GAL4"/>
    <property type="match status" value="1"/>
</dbReference>
<evidence type="ECO:0000256" key="8">
    <source>
        <dbReference type="SAM" id="MobiDB-lite"/>
    </source>
</evidence>
<keyword evidence="5" id="KW-0238">DNA-binding</keyword>
<evidence type="ECO:0000256" key="1">
    <source>
        <dbReference type="ARBA" id="ARBA00004123"/>
    </source>
</evidence>
<gene>
    <name evidence="10" type="ORF">CH63R_06153</name>
</gene>
<sequence length="886" mass="97804">MAARVNPPKKVRLACRRCRTRRIKCDGEVPACTNCAKAGETCLDVDSQNSGLLVPRNFASAARARIQWLENIIIQRLPDVDISQGPQIDAFPDPKGSVSGGGGFGGCIGVGGGVAAEHDDDAASTASLRSGRRESSQKPAGRPLSLGPPQRIGLKRPAEAVDPSFDPEEQFPDRAQAVAMNLGMLSLNSDSSQKHYLGSSSGVLFTNLIGVTPSSAGSTPATLLDDVQAQGPSSEWHDAPSCAPGNVSQQYNRSLHIFLRQELPKKEDAVKLVHTYIRWTHPDYPVLEPSSLLSALDAIHATYSCSIDEDPLPQGWPSSVQAFRWNGRQSTLGGDPAAHAVPMPVVAFILFMIFNIAAIVKVRSWVYEFPPERFYRAALHFSKDCFSQISLSSIQALVTLIVHSMLTPAEVNLFTLVHIGLAHCVELGIHREPPPATEPDDVKNQQIKRLTFFTMYSLDRSISSIQGRPLGFRDETFDVKMPEPQSPRRLSATSSPMLSSFSAAVVKFARCQFELDRIISDIKLQLYHLPCDSAWFAPAPDPTLPQTRIKGELVGWWDRVSKEPFSFPGLDNRQRRMWQLKLKIKYHTAMVMLFQPSQAVRNPPPESLHVCFDNASSILQDYQALYEMQGLHHGWRTVQNIFAAGATLIYSFWTCPMVRQTASTADLSRSLRACSGLLTVGGEWWPSVKRGHGSFGAIVDLTIRKLYTGNAPFKNPRLFTPLASDDGRHAMDHHQQQQQQQEQQQQQPPDGAPVVYDASNHQETLSSHMQPLSGTDAASWQQQQQPQQHMQGSSLGMGTAQDAVHWQGVYRYPDGSFHPAGNNSSSGNNNNNNSNNNNNNNNSGDDYVPEIETFLADFDRSEFSWSFPLSGISDPYDLGNFPHHGY</sequence>
<reference evidence="11" key="1">
    <citation type="journal article" date="2017" name="BMC Genomics">
        <title>Gapless genome assembly of Colletotrichum higginsianum reveals chromosome structure and association of transposable elements with secondary metabolite gene clusters.</title>
        <authorList>
            <person name="Dallery J.-F."/>
            <person name="Lapalu N."/>
            <person name="Zampounis A."/>
            <person name="Pigne S."/>
            <person name="Luyten I."/>
            <person name="Amselem J."/>
            <person name="Wittenberg A.H.J."/>
            <person name="Zhou S."/>
            <person name="de Queiroz M.V."/>
            <person name="Robin G.P."/>
            <person name="Auger A."/>
            <person name="Hainaut M."/>
            <person name="Henrissat B."/>
            <person name="Kim K.-T."/>
            <person name="Lee Y.-H."/>
            <person name="Lespinet O."/>
            <person name="Schwartz D.C."/>
            <person name="Thon M.R."/>
            <person name="O'Connell R.J."/>
        </authorList>
    </citation>
    <scope>NUCLEOTIDE SEQUENCE [LARGE SCALE GENOMIC DNA]</scope>
    <source>
        <strain evidence="11">IMI 349063</strain>
    </source>
</reference>
<feature type="compositionally biased region" description="Basic and acidic residues" evidence="8">
    <location>
        <begin position="725"/>
        <end position="735"/>
    </location>
</feature>
<dbReference type="InterPro" id="IPR036864">
    <property type="entry name" value="Zn2-C6_fun-type_DNA-bd_sf"/>
</dbReference>
<dbReference type="Proteomes" id="UP000092177">
    <property type="component" value="Chromosome 4"/>
</dbReference>
<dbReference type="PROSITE" id="PS50048">
    <property type="entry name" value="ZN2_CY6_FUNGAL_2"/>
    <property type="match status" value="1"/>
</dbReference>
<evidence type="ECO:0000256" key="7">
    <source>
        <dbReference type="ARBA" id="ARBA00023242"/>
    </source>
</evidence>
<evidence type="ECO:0000256" key="3">
    <source>
        <dbReference type="ARBA" id="ARBA00022833"/>
    </source>
</evidence>
<feature type="compositionally biased region" description="Low complexity" evidence="8">
    <location>
        <begin position="736"/>
        <end position="747"/>
    </location>
</feature>
<dbReference type="PANTHER" id="PTHR47782">
    <property type="entry name" value="ZN(II)2CYS6 TRANSCRIPTION FACTOR (EUROFUNG)-RELATED"/>
    <property type="match status" value="1"/>
</dbReference>
<comment type="subcellular location">
    <subcellularLocation>
        <location evidence="1">Nucleus</location>
    </subcellularLocation>
</comment>
<dbReference type="Pfam" id="PF04082">
    <property type="entry name" value="Fungal_trans"/>
    <property type="match status" value="1"/>
</dbReference>
<dbReference type="SMART" id="SM00066">
    <property type="entry name" value="GAL4"/>
    <property type="match status" value="1"/>
</dbReference>
<comment type="caution">
    <text evidence="10">The sequence shown here is derived from an EMBL/GenBank/DDBJ whole genome shotgun (WGS) entry which is preliminary data.</text>
</comment>
<dbReference type="KEGG" id="chig:CH63R_06153"/>
<keyword evidence="11" id="KW-1185">Reference proteome</keyword>
<dbReference type="Pfam" id="PF00172">
    <property type="entry name" value="Zn_clus"/>
    <property type="match status" value="1"/>
</dbReference>
<feature type="compositionally biased region" description="Low complexity" evidence="8">
    <location>
        <begin position="821"/>
        <end position="844"/>
    </location>
</feature>
<evidence type="ECO:0000256" key="4">
    <source>
        <dbReference type="ARBA" id="ARBA00023015"/>
    </source>
</evidence>
<organism evidence="10 11">
    <name type="scientific">Colletotrichum higginsianum (strain IMI 349063)</name>
    <name type="common">Crucifer anthracnose fungus</name>
    <dbReference type="NCBI Taxonomy" id="759273"/>
    <lineage>
        <taxon>Eukaryota</taxon>
        <taxon>Fungi</taxon>
        <taxon>Dikarya</taxon>
        <taxon>Ascomycota</taxon>
        <taxon>Pezizomycotina</taxon>
        <taxon>Sordariomycetes</taxon>
        <taxon>Hypocreomycetidae</taxon>
        <taxon>Glomerellales</taxon>
        <taxon>Glomerellaceae</taxon>
        <taxon>Colletotrichum</taxon>
        <taxon>Colletotrichum destructivum species complex</taxon>
    </lineage>
</organism>
<accession>A0A1B7YE99</accession>